<dbReference type="InterPro" id="IPR029045">
    <property type="entry name" value="ClpP/crotonase-like_dom_sf"/>
</dbReference>
<accession>A0ABW7YIE0</accession>
<protein>
    <submittedName>
        <fullName evidence="1">Enoyl-CoA hydratase-related protein</fullName>
    </submittedName>
</protein>
<dbReference type="Proteomes" id="UP001612415">
    <property type="component" value="Unassembled WGS sequence"/>
</dbReference>
<gene>
    <name evidence="1" type="ORF">ACIA8P_46870</name>
</gene>
<reference evidence="1 2" key="1">
    <citation type="submission" date="2024-10" db="EMBL/GenBank/DDBJ databases">
        <title>The Natural Products Discovery Center: Release of the First 8490 Sequenced Strains for Exploring Actinobacteria Biosynthetic Diversity.</title>
        <authorList>
            <person name="Kalkreuter E."/>
            <person name="Kautsar S.A."/>
            <person name="Yang D."/>
            <person name="Bader C.D."/>
            <person name="Teijaro C.N."/>
            <person name="Fluegel L."/>
            <person name="Davis C.M."/>
            <person name="Simpson J.R."/>
            <person name="Lauterbach L."/>
            <person name="Steele A.D."/>
            <person name="Gui C."/>
            <person name="Meng S."/>
            <person name="Li G."/>
            <person name="Viehrig K."/>
            <person name="Ye F."/>
            <person name="Su P."/>
            <person name="Kiefer A.F."/>
            <person name="Nichols A."/>
            <person name="Cepeda A.J."/>
            <person name="Yan W."/>
            <person name="Fan B."/>
            <person name="Jiang Y."/>
            <person name="Adhikari A."/>
            <person name="Zheng C.-J."/>
            <person name="Schuster L."/>
            <person name="Cowan T.M."/>
            <person name="Smanski M.J."/>
            <person name="Chevrette M.G."/>
            <person name="De Carvalho L.P.S."/>
            <person name="Shen B."/>
        </authorList>
    </citation>
    <scope>NUCLEOTIDE SEQUENCE [LARGE SCALE GENOMIC DNA]</scope>
    <source>
        <strain evidence="1 2">NPDC051599</strain>
    </source>
</reference>
<dbReference type="Gene3D" id="3.90.226.10">
    <property type="entry name" value="2-enoyl-CoA Hydratase, Chain A, domain 1"/>
    <property type="match status" value="1"/>
</dbReference>
<evidence type="ECO:0000313" key="2">
    <source>
        <dbReference type="Proteomes" id="UP001612415"/>
    </source>
</evidence>
<dbReference type="EMBL" id="JBITDC010000036">
    <property type="protein sequence ID" value="MFI5681991.1"/>
    <property type="molecule type" value="Genomic_DNA"/>
</dbReference>
<dbReference type="RefSeq" id="WP_398663106.1">
    <property type="nucleotide sequence ID" value="NZ_JBITDC010000036.1"/>
</dbReference>
<evidence type="ECO:0000313" key="1">
    <source>
        <dbReference type="EMBL" id="MFI5681991.1"/>
    </source>
</evidence>
<dbReference type="Pfam" id="PF00378">
    <property type="entry name" value="ECH_1"/>
    <property type="match status" value="1"/>
</dbReference>
<dbReference type="SUPFAM" id="SSF52096">
    <property type="entry name" value="ClpP/crotonase"/>
    <property type="match status" value="1"/>
</dbReference>
<comment type="caution">
    <text evidence="1">The sequence shown here is derived from an EMBL/GenBank/DDBJ whole genome shotgun (WGS) entry which is preliminary data.</text>
</comment>
<organism evidence="1 2">
    <name type="scientific">Streptomyces cellulosae</name>
    <dbReference type="NCBI Taxonomy" id="1968"/>
    <lineage>
        <taxon>Bacteria</taxon>
        <taxon>Bacillati</taxon>
        <taxon>Actinomycetota</taxon>
        <taxon>Actinomycetes</taxon>
        <taxon>Kitasatosporales</taxon>
        <taxon>Streptomycetaceae</taxon>
        <taxon>Streptomyces</taxon>
    </lineage>
</organism>
<name>A0ABW7YIE0_STRCE</name>
<sequence length="64" mass="6918">MADLEYSVQDHIATILLNRPQRKNAFTLDMVDAWADALRRADPAVRAIVVTGAGGCLLLRGGPL</sequence>
<dbReference type="InterPro" id="IPR001753">
    <property type="entry name" value="Enoyl-CoA_hydra/iso"/>
</dbReference>
<proteinExistence type="predicted"/>
<keyword evidence="2" id="KW-1185">Reference proteome</keyword>